<sequence>MHAIIAGTGSVVAIAALVMGPVSDVVLDTFGDSLLIEVRLSEGYDASTKIANDLVIDHTFKHAIPAPAASLSTTGIKHFLVTLMYKHTLCTARLLP</sequence>
<dbReference type="EMBL" id="SGPK01000110">
    <property type="protein sequence ID" value="THH08180.1"/>
    <property type="molecule type" value="Genomic_DNA"/>
</dbReference>
<comment type="caution">
    <text evidence="2">The sequence shown here is derived from an EMBL/GenBank/DDBJ whole genome shotgun (WGS) entry which is preliminary data.</text>
</comment>
<name>A0A4S4LER2_9AGAM</name>
<proteinExistence type="predicted"/>
<gene>
    <name evidence="2" type="ORF">EW145_g2878</name>
</gene>
<keyword evidence="3" id="KW-1185">Reference proteome</keyword>
<dbReference type="OrthoDB" id="3351042at2759"/>
<keyword evidence="1" id="KW-0732">Signal</keyword>
<protein>
    <submittedName>
        <fullName evidence="2">Uncharacterized protein</fullName>
    </submittedName>
</protein>
<evidence type="ECO:0000256" key="1">
    <source>
        <dbReference type="SAM" id="SignalP"/>
    </source>
</evidence>
<dbReference type="Proteomes" id="UP000308199">
    <property type="component" value="Unassembled WGS sequence"/>
</dbReference>
<reference evidence="2 3" key="1">
    <citation type="submission" date="2019-02" db="EMBL/GenBank/DDBJ databases">
        <title>Genome sequencing of the rare red list fungi Phellinidium pouzarii.</title>
        <authorList>
            <person name="Buettner E."/>
            <person name="Kellner H."/>
        </authorList>
    </citation>
    <scope>NUCLEOTIDE SEQUENCE [LARGE SCALE GENOMIC DNA]</scope>
    <source>
        <strain evidence="2 3">DSM 108285</strain>
    </source>
</reference>
<evidence type="ECO:0000313" key="3">
    <source>
        <dbReference type="Proteomes" id="UP000308199"/>
    </source>
</evidence>
<dbReference type="AlphaFoldDB" id="A0A4S4LER2"/>
<feature type="chain" id="PRO_5020411363" evidence="1">
    <location>
        <begin position="25"/>
        <end position="96"/>
    </location>
</feature>
<evidence type="ECO:0000313" key="2">
    <source>
        <dbReference type="EMBL" id="THH08180.1"/>
    </source>
</evidence>
<feature type="signal peptide" evidence="1">
    <location>
        <begin position="1"/>
        <end position="24"/>
    </location>
</feature>
<organism evidence="2 3">
    <name type="scientific">Phellinidium pouzarii</name>
    <dbReference type="NCBI Taxonomy" id="167371"/>
    <lineage>
        <taxon>Eukaryota</taxon>
        <taxon>Fungi</taxon>
        <taxon>Dikarya</taxon>
        <taxon>Basidiomycota</taxon>
        <taxon>Agaricomycotina</taxon>
        <taxon>Agaricomycetes</taxon>
        <taxon>Hymenochaetales</taxon>
        <taxon>Hymenochaetaceae</taxon>
        <taxon>Phellinidium</taxon>
    </lineage>
</organism>
<accession>A0A4S4LER2</accession>